<dbReference type="GO" id="GO:0006508">
    <property type="term" value="P:proteolysis"/>
    <property type="evidence" value="ECO:0007669"/>
    <property type="project" value="InterPro"/>
</dbReference>
<evidence type="ECO:0000259" key="3">
    <source>
        <dbReference type="SMART" id="SM00645"/>
    </source>
</evidence>
<name>A0A511R1M6_9DEIN</name>
<dbReference type="OrthoDB" id="3648721at2"/>
<dbReference type="InterPro" id="IPR000668">
    <property type="entry name" value="Peptidase_C1A_C"/>
</dbReference>
<dbReference type="CDD" id="cd02619">
    <property type="entry name" value="Peptidase_C1"/>
    <property type="match status" value="1"/>
</dbReference>
<evidence type="ECO:0000313" key="5">
    <source>
        <dbReference type="Proteomes" id="UP000321197"/>
    </source>
</evidence>
<gene>
    <name evidence="4" type="ORF">MHY01S_16700</name>
</gene>
<comment type="similarity">
    <text evidence="1">Belongs to the peptidase C1 family.</text>
</comment>
<dbReference type="InterPro" id="IPR000169">
    <property type="entry name" value="Pept_cys_AS"/>
</dbReference>
<protein>
    <recommendedName>
        <fullName evidence="3">Peptidase C1A papain C-terminal domain-containing protein</fullName>
    </recommendedName>
</protein>
<dbReference type="AlphaFoldDB" id="A0A511R1M6"/>
<evidence type="ECO:0000256" key="2">
    <source>
        <dbReference type="SAM" id="MobiDB-lite"/>
    </source>
</evidence>
<dbReference type="SUPFAM" id="SSF54001">
    <property type="entry name" value="Cysteine proteinases"/>
    <property type="match status" value="1"/>
</dbReference>
<dbReference type="PROSITE" id="PS51257">
    <property type="entry name" value="PROKAR_LIPOPROTEIN"/>
    <property type="match status" value="1"/>
</dbReference>
<feature type="domain" description="Peptidase C1A papain C-terminal" evidence="3">
    <location>
        <begin position="235"/>
        <end position="514"/>
    </location>
</feature>
<dbReference type="RefSeq" id="WP_119339724.1">
    <property type="nucleotide sequence ID" value="NZ_BJXL01000047.1"/>
</dbReference>
<dbReference type="GO" id="GO:0008234">
    <property type="term" value="F:cysteine-type peptidase activity"/>
    <property type="evidence" value="ECO:0007669"/>
    <property type="project" value="InterPro"/>
</dbReference>
<dbReference type="Gene3D" id="3.90.70.10">
    <property type="entry name" value="Cysteine proteinases"/>
    <property type="match status" value="1"/>
</dbReference>
<dbReference type="PROSITE" id="PS00139">
    <property type="entry name" value="THIOL_PROTEASE_CYS"/>
    <property type="match status" value="1"/>
</dbReference>
<evidence type="ECO:0000256" key="1">
    <source>
        <dbReference type="ARBA" id="ARBA00008455"/>
    </source>
</evidence>
<dbReference type="Proteomes" id="UP000321197">
    <property type="component" value="Unassembled WGS sequence"/>
</dbReference>
<feature type="region of interest" description="Disordered" evidence="2">
    <location>
        <begin position="205"/>
        <end position="226"/>
    </location>
</feature>
<dbReference type="EMBL" id="BJXL01000047">
    <property type="protein sequence ID" value="GEM83504.1"/>
    <property type="molecule type" value="Genomic_DNA"/>
</dbReference>
<proteinExistence type="inferred from homology"/>
<dbReference type="PANTHER" id="PTHR12411">
    <property type="entry name" value="CYSTEINE PROTEASE FAMILY C1-RELATED"/>
    <property type="match status" value="1"/>
</dbReference>
<sequence>MKVSQWLGITGILLIALAACSVGGSKTDPNLFTEANAWKEGIPADAQMVSPEEFQRGIASGELVLSSTASVTAAKQAREAQYQSDKSFLNGIADKDPNTQALLAEAAGSPSFEGDRPVKGPEGQTVVLFGLGTQLRNAVETYQRAQSVDNALDDYALSYSLLPEDLKSQAPSPDSLKGKPLAEVKAALEQLDGLLGSKPASLRTARLEPGGGIRPQAINPGNGTDNNGPCTPTNLVKRFWFPLKNFISPVKNQAKRGTCWAFTAIGAVESRERVQNNNPVDLSEQFLVNKVKQDWDPSDYSDGYWSEKALETAVNKGQSFPSEGGWTYNGATSRPSVKDGDSGSYANSCNGYSGTCSDTAHQSRRVCTTFIFTFCSYAKVSFGGPGVASSKTIQVWKNGEAFKLNLLRNYLSQGYVLLASFPVYKGFMDDVKNDGVVSNYAKTILDDKGKEVAGSYGGHAVQIVGFLSNEDMSQFGQTPNIGGGGYFIVKNSWGCGAGDGGFYYVPADYVSSIFNSLSVLNFDGRRSEAWKQEQAAPGGSEAPKIVIKTNPATVQLRVETNLAQFFQITHPVAKSVNLSVTSNLDGTLYNGGWSTDSNSLFGPELKRTLNSVGSRTITLLAKYGSSQASSSFVVNVINTPPTLNLQYGGDPHQGEAYPITALITDPNEPDTNKLCGATTWSVDAPDVLSAGTGCSVSVTFGSTGLRQVRVSTQDSDGATAAQTLNLNVLPPPPNPYPKITDYGVYSREFTGGQFRFCGSVRVAGGSTIVLSEKGCTLVIGPTPTRYYGGISVENPSNEALTYDWKLYVSGPGFDKVLLADTGSTSNVFDLYNVHNAGLGTDNCRVTVKVNAPDPSRSKGPITVWAGRCTYYSFRLN</sequence>
<dbReference type="InterPro" id="IPR013128">
    <property type="entry name" value="Peptidase_C1A"/>
</dbReference>
<dbReference type="InterPro" id="IPR038765">
    <property type="entry name" value="Papain-like_cys_pep_sf"/>
</dbReference>
<dbReference type="Pfam" id="PF00112">
    <property type="entry name" value="Peptidase_C1"/>
    <property type="match status" value="2"/>
</dbReference>
<dbReference type="SMART" id="SM00645">
    <property type="entry name" value="Pept_C1"/>
    <property type="match status" value="1"/>
</dbReference>
<organism evidence="4 5">
    <name type="scientific">Meiothermus hypogaeus NBRC 106114</name>
    <dbReference type="NCBI Taxonomy" id="1227553"/>
    <lineage>
        <taxon>Bacteria</taxon>
        <taxon>Thermotogati</taxon>
        <taxon>Deinococcota</taxon>
        <taxon>Deinococci</taxon>
        <taxon>Thermales</taxon>
        <taxon>Thermaceae</taxon>
        <taxon>Meiothermus</taxon>
    </lineage>
</organism>
<accession>A0A511R1M6</accession>
<evidence type="ECO:0000313" key="4">
    <source>
        <dbReference type="EMBL" id="GEM83504.1"/>
    </source>
</evidence>
<reference evidence="4 5" key="1">
    <citation type="submission" date="2019-07" db="EMBL/GenBank/DDBJ databases">
        <title>Whole genome shotgun sequence of Meiothermus hypogaeus NBRC 106114.</title>
        <authorList>
            <person name="Hosoyama A."/>
            <person name="Uohara A."/>
            <person name="Ohji S."/>
            <person name="Ichikawa N."/>
        </authorList>
    </citation>
    <scope>NUCLEOTIDE SEQUENCE [LARGE SCALE GENOMIC DNA]</scope>
    <source>
        <strain evidence="4 5">NBRC 106114</strain>
    </source>
</reference>
<comment type="caution">
    <text evidence="4">The sequence shown here is derived from an EMBL/GenBank/DDBJ whole genome shotgun (WGS) entry which is preliminary data.</text>
</comment>